<dbReference type="EMBL" id="POTX01000024">
    <property type="protein sequence ID" value="PZF99417.1"/>
    <property type="molecule type" value="Genomic_DNA"/>
</dbReference>
<sequence length="116" mass="13144">MVRPPYWVGQRLLTLAVKRWPEFHGTMLLRTGREPLDLPLPSLLDVIYAWWVEGGTEKDVAKFRQTLETSPAGADLDGREEWSDDETDGSFSRALGGMRRTVRGQDEIRSRGGATR</sequence>
<dbReference type="AlphaFoldDB" id="A0A2W2DI46"/>
<reference evidence="1 2" key="1">
    <citation type="submission" date="2018-01" db="EMBL/GenBank/DDBJ databases">
        <title>Draft genome sequence of Jishengella endophytica.</title>
        <authorList>
            <person name="Sahin N."/>
            <person name="Ay H."/>
            <person name="Saygin H."/>
        </authorList>
    </citation>
    <scope>NUCLEOTIDE SEQUENCE [LARGE SCALE GENOMIC DNA]</scope>
    <source>
        <strain evidence="1 2">DSM 45430</strain>
    </source>
</reference>
<accession>A0A2W2DI46</accession>
<comment type="caution">
    <text evidence="1">The sequence shown here is derived from an EMBL/GenBank/DDBJ whole genome shotgun (WGS) entry which is preliminary data.</text>
</comment>
<name>A0A2W2DI46_9ACTN</name>
<evidence type="ECO:0000313" key="1">
    <source>
        <dbReference type="EMBL" id="PZF99417.1"/>
    </source>
</evidence>
<dbReference type="OrthoDB" id="3389335at2"/>
<protein>
    <submittedName>
        <fullName evidence="1">Uncharacterized protein</fullName>
    </submittedName>
</protein>
<keyword evidence="2" id="KW-1185">Reference proteome</keyword>
<gene>
    <name evidence="1" type="ORF">C1I93_06040</name>
</gene>
<proteinExistence type="predicted"/>
<organism evidence="1 2">
    <name type="scientific">Micromonospora endophytica</name>
    <dbReference type="NCBI Taxonomy" id="515350"/>
    <lineage>
        <taxon>Bacteria</taxon>
        <taxon>Bacillati</taxon>
        <taxon>Actinomycetota</taxon>
        <taxon>Actinomycetes</taxon>
        <taxon>Micromonosporales</taxon>
        <taxon>Micromonosporaceae</taxon>
        <taxon>Micromonospora</taxon>
    </lineage>
</organism>
<dbReference type="Proteomes" id="UP000248627">
    <property type="component" value="Unassembled WGS sequence"/>
</dbReference>
<evidence type="ECO:0000313" key="2">
    <source>
        <dbReference type="Proteomes" id="UP000248627"/>
    </source>
</evidence>